<organism evidence="8 9">
    <name type="scientific">Hydrotalea sandarakina</name>
    <dbReference type="NCBI Taxonomy" id="1004304"/>
    <lineage>
        <taxon>Bacteria</taxon>
        <taxon>Pseudomonadati</taxon>
        <taxon>Bacteroidota</taxon>
        <taxon>Chitinophagia</taxon>
        <taxon>Chitinophagales</taxon>
        <taxon>Chitinophagaceae</taxon>
        <taxon>Hydrotalea</taxon>
    </lineage>
</organism>
<accession>A0A2W7RU30</accession>
<evidence type="ECO:0000256" key="3">
    <source>
        <dbReference type="ARBA" id="ARBA00022692"/>
    </source>
</evidence>
<dbReference type="GO" id="GO:0022857">
    <property type="term" value="F:transmembrane transporter activity"/>
    <property type="evidence" value="ECO:0007669"/>
    <property type="project" value="InterPro"/>
</dbReference>
<gene>
    <name evidence="8" type="ORF">LX80_01828</name>
</gene>
<dbReference type="InterPro" id="IPR011701">
    <property type="entry name" value="MFS"/>
</dbReference>
<feature type="transmembrane region" description="Helical" evidence="6">
    <location>
        <begin position="183"/>
        <end position="204"/>
    </location>
</feature>
<keyword evidence="3 6" id="KW-0812">Transmembrane</keyword>
<evidence type="ECO:0000256" key="5">
    <source>
        <dbReference type="ARBA" id="ARBA00023136"/>
    </source>
</evidence>
<proteinExistence type="predicted"/>
<name>A0A2W7RU30_9BACT</name>
<dbReference type="EMBL" id="QKZV01000005">
    <property type="protein sequence ID" value="PZX62346.1"/>
    <property type="molecule type" value="Genomic_DNA"/>
</dbReference>
<reference evidence="8 9" key="1">
    <citation type="submission" date="2018-06" db="EMBL/GenBank/DDBJ databases">
        <title>Genomic Encyclopedia of Archaeal and Bacterial Type Strains, Phase II (KMG-II): from individual species to whole genera.</title>
        <authorList>
            <person name="Goeker M."/>
        </authorList>
    </citation>
    <scope>NUCLEOTIDE SEQUENCE [LARGE SCALE GENOMIC DNA]</scope>
    <source>
        <strain evidence="8 9">DSM 23241</strain>
    </source>
</reference>
<feature type="transmembrane region" description="Helical" evidence="6">
    <location>
        <begin position="380"/>
        <end position="403"/>
    </location>
</feature>
<dbReference type="GO" id="GO:0016020">
    <property type="term" value="C:membrane"/>
    <property type="evidence" value="ECO:0007669"/>
    <property type="project" value="UniProtKB-SubCell"/>
</dbReference>
<feature type="domain" description="Major facilitator superfamily (MFS) profile" evidence="7">
    <location>
        <begin position="12"/>
        <end position="438"/>
    </location>
</feature>
<evidence type="ECO:0000256" key="1">
    <source>
        <dbReference type="ARBA" id="ARBA00004141"/>
    </source>
</evidence>
<dbReference type="RefSeq" id="WP_111295498.1">
    <property type="nucleotide sequence ID" value="NZ_QKZV01000005.1"/>
</dbReference>
<dbReference type="PANTHER" id="PTHR19432:SF35">
    <property type="entry name" value="SOLUTE CARRIER FAMILY 45 MEMBER 3 ISOFORM X1"/>
    <property type="match status" value="1"/>
</dbReference>
<feature type="transmembrane region" description="Helical" evidence="6">
    <location>
        <begin position="415"/>
        <end position="433"/>
    </location>
</feature>
<feature type="transmembrane region" description="Helical" evidence="6">
    <location>
        <begin position="82"/>
        <end position="99"/>
    </location>
</feature>
<evidence type="ECO:0000313" key="9">
    <source>
        <dbReference type="Proteomes" id="UP000249720"/>
    </source>
</evidence>
<comment type="subcellular location">
    <subcellularLocation>
        <location evidence="1">Membrane</location>
        <topology evidence="1">Multi-pass membrane protein</topology>
    </subcellularLocation>
</comment>
<comment type="caution">
    <text evidence="8">The sequence shown here is derived from an EMBL/GenBank/DDBJ whole genome shotgun (WGS) entry which is preliminary data.</text>
</comment>
<feature type="transmembrane region" description="Helical" evidence="6">
    <location>
        <begin position="143"/>
        <end position="163"/>
    </location>
</feature>
<dbReference type="PANTHER" id="PTHR19432">
    <property type="entry name" value="SUGAR TRANSPORTER"/>
    <property type="match status" value="1"/>
</dbReference>
<protein>
    <submittedName>
        <fullName evidence="8">Maltose/moltooligosaccharide transporter</fullName>
    </submittedName>
</protein>
<dbReference type="AlphaFoldDB" id="A0A2W7RU30"/>
<feature type="transmembrane region" description="Helical" evidence="6">
    <location>
        <begin position="244"/>
        <end position="265"/>
    </location>
</feature>
<feature type="transmembrane region" description="Helical" evidence="6">
    <location>
        <begin position="347"/>
        <end position="368"/>
    </location>
</feature>
<feature type="transmembrane region" description="Helical" evidence="6">
    <location>
        <begin position="322"/>
        <end position="341"/>
    </location>
</feature>
<keyword evidence="4 6" id="KW-1133">Transmembrane helix</keyword>
<dbReference type="SUPFAM" id="SSF103473">
    <property type="entry name" value="MFS general substrate transporter"/>
    <property type="match status" value="1"/>
</dbReference>
<evidence type="ECO:0000256" key="6">
    <source>
        <dbReference type="SAM" id="Phobius"/>
    </source>
</evidence>
<dbReference type="InterPro" id="IPR036259">
    <property type="entry name" value="MFS_trans_sf"/>
</dbReference>
<dbReference type="OrthoDB" id="7584869at2"/>
<feature type="transmembrane region" description="Helical" evidence="6">
    <location>
        <begin position="7"/>
        <end position="28"/>
    </location>
</feature>
<keyword evidence="9" id="KW-1185">Reference proteome</keyword>
<keyword evidence="2" id="KW-0813">Transport</keyword>
<dbReference type="Gene3D" id="1.20.1250.20">
    <property type="entry name" value="MFS general substrate transporter like domains"/>
    <property type="match status" value="1"/>
</dbReference>
<feature type="transmembrane region" description="Helical" evidence="6">
    <location>
        <begin position="48"/>
        <end position="70"/>
    </location>
</feature>
<dbReference type="Proteomes" id="UP000249720">
    <property type="component" value="Unassembled WGS sequence"/>
</dbReference>
<dbReference type="PROSITE" id="PS50850">
    <property type="entry name" value="MFS"/>
    <property type="match status" value="1"/>
</dbReference>
<feature type="transmembrane region" description="Helical" evidence="6">
    <location>
        <begin position="298"/>
        <end position="315"/>
    </location>
</feature>
<evidence type="ECO:0000256" key="4">
    <source>
        <dbReference type="ARBA" id="ARBA00022989"/>
    </source>
</evidence>
<sequence>MRFTKPTLSFWQIINMNVGFFGIQYSFGLQQTAINPLYTFLHAKPEELPLLNLAGPMTGLLIQPLIGAMSDRTWHPRWGRRKPYFLIGAIFCSLTLFAFPFSKSLWMAAGLLWILDAANNTAMEPYRAFIADKLPEKQRAMGFLTQSFFTGLGITLANLSLGFFKNIITGESTTSDGRSGIPYWVFGSFFVGAICSIVSVVWSVSTTPEIPPTQEELTELKAKQTGLIASIKEIFAAIADMPRIMWVLALIYLFQWYAMFCYWQFVSLSIADSIFHTTPDGNPALYEQAVVWAGKVNGFYNIVTFLSAFLLVWLAKKIGAKYVHILCLLMAGAGLLIFPHIAQKELLFIPMIGFGIAWASMMGVPYIIVVGSIPKERYGVYMGIINMMIVIPMILQTTTFGFVYHWLLNSKPTNAIGFAGILLLLAAFATTFIKPSKAISNEATVPFASAGH</sequence>
<evidence type="ECO:0000256" key="2">
    <source>
        <dbReference type="ARBA" id="ARBA00022448"/>
    </source>
</evidence>
<dbReference type="Pfam" id="PF07690">
    <property type="entry name" value="MFS_1"/>
    <property type="match status" value="1"/>
</dbReference>
<evidence type="ECO:0000259" key="7">
    <source>
        <dbReference type="PROSITE" id="PS50850"/>
    </source>
</evidence>
<evidence type="ECO:0000313" key="8">
    <source>
        <dbReference type="EMBL" id="PZX62346.1"/>
    </source>
</evidence>
<dbReference type="InterPro" id="IPR020846">
    <property type="entry name" value="MFS_dom"/>
</dbReference>
<keyword evidence="5 6" id="KW-0472">Membrane</keyword>